<gene>
    <name evidence="2" type="ORF">LPU83_pLPU83c_0519</name>
</gene>
<keyword evidence="2" id="KW-0614">Plasmid</keyword>
<geneLocation type="plasmid" evidence="2 3">
    <name>pLPU83c</name>
</geneLocation>
<dbReference type="Proteomes" id="UP000019443">
    <property type="component" value="Plasmid pLPU83c"/>
</dbReference>
<evidence type="ECO:0000313" key="3">
    <source>
        <dbReference type="Proteomes" id="UP000019443"/>
    </source>
</evidence>
<accession>W6S437</accession>
<feature type="compositionally biased region" description="Basic and acidic residues" evidence="1">
    <location>
        <begin position="50"/>
        <end position="62"/>
    </location>
</feature>
<dbReference type="KEGG" id="rhl:LPU83_pLPU83c_0519"/>
<reference evidence="2" key="1">
    <citation type="submission" date="2013-11" db="EMBL/GenBank/DDBJ databases">
        <title>Draft genome sequence of the broad-host-range Rhizobium sp. LPU83 strain, a member of the low-genetic diversity Oregon-like Rhizobium sp. group.</title>
        <authorList>
            <person name="Wibberg D."/>
            <person name="Puehler A."/>
            <person name="Schlueter A."/>
        </authorList>
    </citation>
    <scope>NUCLEOTIDE SEQUENCE [LARGE SCALE GENOMIC DNA]</scope>
    <source>
        <strain evidence="2">LPU83</strain>
        <plasmid evidence="2">pLPU83c</plasmid>
    </source>
</reference>
<protein>
    <submittedName>
        <fullName evidence="2">Uncharacterized protein</fullName>
    </submittedName>
</protein>
<keyword evidence="3" id="KW-1185">Reference proteome</keyword>
<dbReference type="AlphaFoldDB" id="W6S437"/>
<organism evidence="2 3">
    <name type="scientific">Rhizobium favelukesii</name>
    <dbReference type="NCBI Taxonomy" id="348824"/>
    <lineage>
        <taxon>Bacteria</taxon>
        <taxon>Pseudomonadati</taxon>
        <taxon>Pseudomonadota</taxon>
        <taxon>Alphaproteobacteria</taxon>
        <taxon>Hyphomicrobiales</taxon>
        <taxon>Rhizobiaceae</taxon>
        <taxon>Rhizobium/Agrobacterium group</taxon>
        <taxon>Rhizobium</taxon>
    </lineage>
</organism>
<sequence length="89" mass="9977">MILRIVLRSQPGSHDPATASAKPGERGRRTLFVRHHSLGSSELSQKPPKKRSETADKYGYEDDDPKKAFVYVAFADDHCEPVFQHLSLA</sequence>
<evidence type="ECO:0000256" key="1">
    <source>
        <dbReference type="SAM" id="MobiDB-lite"/>
    </source>
</evidence>
<evidence type="ECO:0000313" key="2">
    <source>
        <dbReference type="EMBL" id="CDM61081.1"/>
    </source>
</evidence>
<dbReference type="HOGENOM" id="CLU_2452560_0_0_5"/>
<feature type="region of interest" description="Disordered" evidence="1">
    <location>
        <begin position="35"/>
        <end position="62"/>
    </location>
</feature>
<proteinExistence type="predicted"/>
<feature type="region of interest" description="Disordered" evidence="1">
    <location>
        <begin position="8"/>
        <end position="27"/>
    </location>
</feature>
<name>W6S437_9HYPH</name>
<dbReference type="EMBL" id="HG916854">
    <property type="protein sequence ID" value="CDM61081.1"/>
    <property type="molecule type" value="Genomic_DNA"/>
</dbReference>